<name>A0A3A8KGW6_9BACT</name>
<evidence type="ECO:0000313" key="3">
    <source>
        <dbReference type="Proteomes" id="UP000268313"/>
    </source>
</evidence>
<protein>
    <submittedName>
        <fullName evidence="2">Uncharacterized protein</fullName>
    </submittedName>
</protein>
<keyword evidence="3" id="KW-1185">Reference proteome</keyword>
<dbReference type="EMBL" id="RAWE01000011">
    <property type="protein sequence ID" value="RKH06339.1"/>
    <property type="molecule type" value="Genomic_DNA"/>
</dbReference>
<gene>
    <name evidence="2" type="ORF">D7X32_05235</name>
</gene>
<reference evidence="3" key="1">
    <citation type="submission" date="2018-09" db="EMBL/GenBank/DDBJ databases">
        <authorList>
            <person name="Livingstone P.G."/>
            <person name="Whitworth D.E."/>
        </authorList>
    </citation>
    <scope>NUCLEOTIDE SEQUENCE [LARGE SCALE GENOMIC DNA]</scope>
    <source>
        <strain evidence="3">CA043D</strain>
    </source>
</reference>
<dbReference type="RefSeq" id="WP_120601395.1">
    <property type="nucleotide sequence ID" value="NZ_JABFJX010000015.1"/>
</dbReference>
<accession>A0A3A8KGW6</accession>
<dbReference type="OrthoDB" id="5383236at2"/>
<keyword evidence="1" id="KW-0732">Signal</keyword>
<feature type="chain" id="PRO_5017291352" evidence="1">
    <location>
        <begin position="27"/>
        <end position="170"/>
    </location>
</feature>
<evidence type="ECO:0000256" key="1">
    <source>
        <dbReference type="SAM" id="SignalP"/>
    </source>
</evidence>
<evidence type="ECO:0000313" key="2">
    <source>
        <dbReference type="EMBL" id="RKH06339.1"/>
    </source>
</evidence>
<dbReference type="AlphaFoldDB" id="A0A3A8KGW6"/>
<dbReference type="Proteomes" id="UP000268313">
    <property type="component" value="Unassembled WGS sequence"/>
</dbReference>
<sequence length="170" mass="17745">MHCFAKLAVFGAVLLSLYATPSQAQADVQCSGTVNQTWKPGLQLLPRMVAYTNTSHYDQCNTSVPTLTSGSIHVSASFNNSCLANVGPSQATLQWNDGSASTFTFQGVGVNVVGNAQVFVSLGQVQSGRFAGDQVVLINSFLSTAFAACATPQGLTSLAGSTTLTFTRLL</sequence>
<feature type="signal peptide" evidence="1">
    <location>
        <begin position="1"/>
        <end position="26"/>
    </location>
</feature>
<organism evidence="2 3">
    <name type="scientific">Corallococcus carmarthensis</name>
    <dbReference type="NCBI Taxonomy" id="2316728"/>
    <lineage>
        <taxon>Bacteria</taxon>
        <taxon>Pseudomonadati</taxon>
        <taxon>Myxococcota</taxon>
        <taxon>Myxococcia</taxon>
        <taxon>Myxococcales</taxon>
        <taxon>Cystobacterineae</taxon>
        <taxon>Myxococcaceae</taxon>
        <taxon>Corallococcus</taxon>
    </lineage>
</organism>
<proteinExistence type="predicted"/>
<comment type="caution">
    <text evidence="2">The sequence shown here is derived from an EMBL/GenBank/DDBJ whole genome shotgun (WGS) entry which is preliminary data.</text>
</comment>